<organism evidence="10 11">
    <name type="scientific">Croceicoccus esteveae</name>
    <dbReference type="NCBI Taxonomy" id="3075597"/>
    <lineage>
        <taxon>Bacteria</taxon>
        <taxon>Pseudomonadati</taxon>
        <taxon>Pseudomonadota</taxon>
        <taxon>Alphaproteobacteria</taxon>
        <taxon>Sphingomonadales</taxon>
        <taxon>Erythrobacteraceae</taxon>
        <taxon>Croceicoccus</taxon>
    </lineage>
</organism>
<keyword evidence="3" id="KW-0285">Flavoprotein</keyword>
<keyword evidence="7" id="KW-0408">Iron</keyword>
<dbReference type="SUPFAM" id="SSF51395">
    <property type="entry name" value="FMN-linked oxidoreductases"/>
    <property type="match status" value="1"/>
</dbReference>
<reference evidence="10 11" key="1">
    <citation type="submission" date="2023-09" db="EMBL/GenBank/DDBJ databases">
        <authorList>
            <person name="Rey-Velasco X."/>
        </authorList>
    </citation>
    <scope>NUCLEOTIDE SEQUENCE [LARGE SCALE GENOMIC DNA]</scope>
    <source>
        <strain evidence="10 11">F390</strain>
    </source>
</reference>
<accession>A0ABU2ZL51</accession>
<gene>
    <name evidence="10" type="ORF">RM533_13135</name>
</gene>
<evidence type="ECO:0000256" key="2">
    <source>
        <dbReference type="ARBA" id="ARBA00001966"/>
    </source>
</evidence>
<keyword evidence="11" id="KW-1185">Reference proteome</keyword>
<evidence type="ECO:0000256" key="4">
    <source>
        <dbReference type="ARBA" id="ARBA00022643"/>
    </source>
</evidence>
<dbReference type="Proteomes" id="UP001259803">
    <property type="component" value="Unassembled WGS sequence"/>
</dbReference>
<evidence type="ECO:0000256" key="5">
    <source>
        <dbReference type="ARBA" id="ARBA00022723"/>
    </source>
</evidence>
<proteinExistence type="predicted"/>
<comment type="cofactor">
    <cofactor evidence="1">
        <name>FMN</name>
        <dbReference type="ChEBI" id="CHEBI:58210"/>
    </cofactor>
</comment>
<evidence type="ECO:0000256" key="6">
    <source>
        <dbReference type="ARBA" id="ARBA00023002"/>
    </source>
</evidence>
<dbReference type="PANTHER" id="PTHR42917:SF2">
    <property type="entry name" value="2,4-DIENOYL-COA REDUCTASE [(2E)-ENOYL-COA-PRODUCING]"/>
    <property type="match status" value="1"/>
</dbReference>
<dbReference type="InterPro" id="IPR013785">
    <property type="entry name" value="Aldolase_TIM"/>
</dbReference>
<evidence type="ECO:0000259" key="9">
    <source>
        <dbReference type="Pfam" id="PF00724"/>
    </source>
</evidence>
<dbReference type="Pfam" id="PF00724">
    <property type="entry name" value="Oxidored_FMN"/>
    <property type="match status" value="1"/>
</dbReference>
<comment type="caution">
    <text evidence="10">The sequence shown here is derived from an EMBL/GenBank/DDBJ whole genome shotgun (WGS) entry which is preliminary data.</text>
</comment>
<keyword evidence="6" id="KW-0560">Oxidoreductase</keyword>
<dbReference type="PANTHER" id="PTHR42917">
    <property type="entry name" value="2,4-DIENOYL-COA REDUCTASE"/>
    <property type="match status" value="1"/>
</dbReference>
<keyword evidence="5" id="KW-0479">Metal-binding</keyword>
<protein>
    <recommendedName>
        <fullName evidence="9">NADH:flavin oxidoreductase/NADH oxidase N-terminal domain-containing protein</fullName>
    </recommendedName>
</protein>
<feature type="domain" description="NADH:flavin oxidoreductase/NADH oxidase N-terminal" evidence="9">
    <location>
        <begin position="25"/>
        <end position="169"/>
    </location>
</feature>
<evidence type="ECO:0000256" key="3">
    <source>
        <dbReference type="ARBA" id="ARBA00022630"/>
    </source>
</evidence>
<evidence type="ECO:0000256" key="7">
    <source>
        <dbReference type="ARBA" id="ARBA00023004"/>
    </source>
</evidence>
<evidence type="ECO:0000313" key="11">
    <source>
        <dbReference type="Proteomes" id="UP001259803"/>
    </source>
</evidence>
<keyword evidence="8" id="KW-0411">Iron-sulfur</keyword>
<name>A0ABU2ZL51_9SPHN</name>
<evidence type="ECO:0000256" key="1">
    <source>
        <dbReference type="ARBA" id="ARBA00001917"/>
    </source>
</evidence>
<dbReference type="RefSeq" id="WP_311341685.1">
    <property type="nucleotide sequence ID" value="NZ_JAVRHS010000018.1"/>
</dbReference>
<dbReference type="InterPro" id="IPR001155">
    <property type="entry name" value="OxRdtase_FMN_N"/>
</dbReference>
<dbReference type="EMBL" id="JAVRHS010000018">
    <property type="protein sequence ID" value="MDT0577110.1"/>
    <property type="molecule type" value="Genomic_DNA"/>
</dbReference>
<evidence type="ECO:0000256" key="8">
    <source>
        <dbReference type="ARBA" id="ARBA00023014"/>
    </source>
</evidence>
<dbReference type="InterPro" id="IPR051793">
    <property type="entry name" value="NADH:flavin_oxidoreductase"/>
</dbReference>
<keyword evidence="4" id="KW-0288">FMN</keyword>
<comment type="cofactor">
    <cofactor evidence="2">
        <name>[4Fe-4S] cluster</name>
        <dbReference type="ChEBI" id="CHEBI:49883"/>
    </cofactor>
</comment>
<dbReference type="Gene3D" id="3.20.20.70">
    <property type="entry name" value="Aldolase class I"/>
    <property type="match status" value="1"/>
</dbReference>
<sequence length="178" mass="18971">MERDINALGNAPAICPSGYAIADLVAGRDRVGRTMTATDMDAVEATFARSAALACKHGFDGVEIHASHDILLDQFLWSATNRCRDDYGGPPENRARIPARVIAVCRAATQPDFPILAHVSQFKIGAYDARIADTAEDLSALMQPLATAGADILHGSPHEAWTPACDGSGRNLAAERRC</sequence>
<evidence type="ECO:0000313" key="10">
    <source>
        <dbReference type="EMBL" id="MDT0577110.1"/>
    </source>
</evidence>